<dbReference type="Proteomes" id="UP000192095">
    <property type="component" value="Chromosome"/>
</dbReference>
<dbReference type="EMBL" id="CP031926">
    <property type="protein sequence ID" value="QRZ35658.1"/>
    <property type="molecule type" value="Genomic_DNA"/>
</dbReference>
<dbReference type="EMBL" id="BBSI01000034">
    <property type="protein sequence ID" value="GAM81096.1"/>
    <property type="molecule type" value="Genomic_DNA"/>
</dbReference>
<dbReference type="Proteomes" id="UP001055586">
    <property type="component" value="Chromosome"/>
</dbReference>
<dbReference type="CDD" id="cd04301">
    <property type="entry name" value="NAT_SF"/>
    <property type="match status" value="1"/>
</dbReference>
<evidence type="ECO:0000256" key="1">
    <source>
        <dbReference type="ARBA" id="ARBA00022679"/>
    </source>
</evidence>
<reference evidence="4" key="5">
    <citation type="submission" date="2023-09" db="EMBL/GenBank/DDBJ databases">
        <title>Complete Genomes and Methylome analysis of Lactococcus lactis subs lactis strains.</title>
        <authorList>
            <person name="Fomenkov A."/>
            <person name="McDonnell B."/>
            <person name="Sun L."/>
            <person name="Van Sinderen D."/>
            <person name="Roberts R.J."/>
        </authorList>
    </citation>
    <scope>NUCLEOTIDE SEQUENCE</scope>
    <source>
        <strain evidence="4">229</strain>
    </source>
</reference>
<sequence>MKIRLIDKSDWSSYQKLRLNALKAASESFGSTYEREVKFSEQEIIERISPNSSKFFMGIFDGKELIGMVSFHKEIGEKDRHKGDIYGMFIHGDYQNKGLAKLLLSTLINKVKEEYPDLEQIRLSVVSNNISAVKLYGHLGFEKYGVEINALKTGDKYFDEDLMVLFLK</sequence>
<dbReference type="EMBL" id="CP015902">
    <property type="protein sequence ID" value="ARE21435.1"/>
    <property type="molecule type" value="Genomic_DNA"/>
</dbReference>
<proteinExistence type="predicted"/>
<dbReference type="InterPro" id="IPR016181">
    <property type="entry name" value="Acyl_CoA_acyltransferase"/>
</dbReference>
<protein>
    <submittedName>
        <fullName evidence="4">GNAT family N-acetyltransferase</fullName>
    </submittedName>
    <submittedName>
        <fullName evidence="6">Histone acetyltransferase HPA2 and related acetyltransferases</fullName>
    </submittedName>
</protein>
<feature type="domain" description="N-acetyltransferase" evidence="3">
    <location>
        <begin position="1"/>
        <end position="168"/>
    </location>
</feature>
<evidence type="ECO:0000313" key="6">
    <source>
        <dbReference type="EMBL" id="GAM81096.1"/>
    </source>
</evidence>
<reference evidence="5 9" key="2">
    <citation type="journal article" date="2017" name="BMC Genomics">
        <title>Comparative and functional genomics of the Lactococcus lactis taxon; insights into evolution and niche adaptation.</title>
        <authorList>
            <person name="Kelleher P."/>
            <person name="Bottacini F."/>
            <person name="Mahony J."/>
            <person name="Kilcawley K.N."/>
            <person name="van Sinderen D."/>
        </authorList>
    </citation>
    <scope>NUCLEOTIDE SEQUENCE [LARGE SCALE GENOMIC DNA]</scope>
    <source>
        <strain evidence="5 9">UC06</strain>
    </source>
</reference>
<accession>A0A0B8QR15</accession>
<dbReference type="EMBL" id="CP090823">
    <property type="protein sequence ID" value="ARD96970.1"/>
    <property type="molecule type" value="Genomic_DNA"/>
</dbReference>
<dbReference type="Proteomes" id="UP000663169">
    <property type="component" value="Chromosome"/>
</dbReference>
<dbReference type="Gene3D" id="3.40.630.30">
    <property type="match status" value="1"/>
</dbReference>
<dbReference type="AlphaFoldDB" id="A0A0B8QR15"/>
<name>A0A0B8QR15_LACLL</name>
<dbReference type="InterPro" id="IPR000182">
    <property type="entry name" value="GNAT_dom"/>
</dbReference>
<keyword evidence="1 6" id="KW-0808">Transferase</keyword>
<evidence type="ECO:0000256" key="2">
    <source>
        <dbReference type="ARBA" id="ARBA00023315"/>
    </source>
</evidence>
<organism evidence="6 8">
    <name type="scientific">Lactococcus lactis subsp. lactis</name>
    <name type="common">Streptococcus lactis</name>
    <dbReference type="NCBI Taxonomy" id="1360"/>
    <lineage>
        <taxon>Bacteria</taxon>
        <taxon>Bacillati</taxon>
        <taxon>Bacillota</taxon>
        <taxon>Bacilli</taxon>
        <taxon>Lactobacillales</taxon>
        <taxon>Streptococcaceae</taxon>
        <taxon>Lactococcus</taxon>
    </lineage>
</organism>
<gene>
    <name evidence="6" type="ORF">JCM5805K_2214</name>
    <name evidence="7" type="ORF">LL223_2020</name>
    <name evidence="4" type="ORF">LL229_2090</name>
    <name evidence="5" type="ORF">LLUC06_1893</name>
</gene>
<keyword evidence="2" id="KW-0012">Acyltransferase</keyword>
<dbReference type="PROSITE" id="PS51186">
    <property type="entry name" value="GNAT"/>
    <property type="match status" value="1"/>
</dbReference>
<reference evidence="6 8" key="1">
    <citation type="submission" date="2015-01" db="EMBL/GenBank/DDBJ databases">
        <title>Lactococcus lactis subsp.lactis JCM 5805 whole genome shotgun sequence.</title>
        <authorList>
            <person name="Fujii T."/>
            <person name="Tomita Y."/>
            <person name="Ikushima S."/>
            <person name="Fujiwara D."/>
        </authorList>
    </citation>
    <scope>NUCLEOTIDE SEQUENCE [LARGE SCALE GENOMIC DNA]</scope>
    <source>
        <strain evidence="6 8">JCM 5805</strain>
    </source>
</reference>
<dbReference type="Pfam" id="PF00583">
    <property type="entry name" value="Acetyltransf_1"/>
    <property type="match status" value="1"/>
</dbReference>
<evidence type="ECO:0000313" key="5">
    <source>
        <dbReference type="EMBL" id="ARE21435.1"/>
    </source>
</evidence>
<dbReference type="Proteomes" id="UP000031847">
    <property type="component" value="Unassembled WGS sequence"/>
</dbReference>
<evidence type="ECO:0000313" key="7">
    <source>
        <dbReference type="EMBL" id="QRZ35658.1"/>
    </source>
</evidence>
<reference evidence="7" key="4">
    <citation type="submission" date="2023-04" db="EMBL/GenBank/DDBJ databases">
        <authorList>
            <person name="McDonnell B."/>
        </authorList>
    </citation>
    <scope>NUCLEOTIDE SEQUENCE</scope>
    <source>
        <strain evidence="7">223</strain>
        <strain evidence="5">UC06</strain>
    </source>
</reference>
<evidence type="ECO:0000313" key="4">
    <source>
        <dbReference type="EMBL" id="ARD96970.1"/>
    </source>
</evidence>
<evidence type="ECO:0000259" key="3">
    <source>
        <dbReference type="PROSITE" id="PS51186"/>
    </source>
</evidence>
<reference evidence="7" key="3">
    <citation type="journal article" date="2020" name="Mol. Microbiol.">
        <title>The CWPS Rubik's cube: Linking diversity of cell wall polysaccharide structures with the encoded biosynthetic machinery of selected Lactococcus lactis strains.</title>
        <authorList>
            <person name="Mahony J."/>
            <person name="Frantzen C."/>
            <person name="Vinogradov E."/>
            <person name="Sadovskaya I."/>
            <person name="Theodorou I."/>
            <person name="Kelleher P."/>
            <person name="Chapot-Chartier M.P."/>
            <person name="Cambillau C."/>
            <person name="Holo H."/>
            <person name="van Sinderen D."/>
        </authorList>
    </citation>
    <scope>NUCLEOTIDE SEQUENCE</scope>
    <source>
        <strain evidence="7">223</strain>
    </source>
</reference>
<dbReference type="PANTHER" id="PTHR43420">
    <property type="entry name" value="ACETYLTRANSFERASE"/>
    <property type="match status" value="1"/>
</dbReference>
<dbReference type="InterPro" id="IPR050680">
    <property type="entry name" value="YpeA/RimI_acetyltransf"/>
</dbReference>
<evidence type="ECO:0000313" key="9">
    <source>
        <dbReference type="Proteomes" id="UP000192095"/>
    </source>
</evidence>
<dbReference type="GO" id="GO:0016747">
    <property type="term" value="F:acyltransferase activity, transferring groups other than amino-acyl groups"/>
    <property type="evidence" value="ECO:0007669"/>
    <property type="project" value="InterPro"/>
</dbReference>
<dbReference type="RefSeq" id="WP_010906208.1">
    <property type="nucleotide sequence ID" value="NZ_BAABQR010000007.1"/>
</dbReference>
<evidence type="ECO:0000313" key="8">
    <source>
        <dbReference type="Proteomes" id="UP000031847"/>
    </source>
</evidence>
<dbReference type="SUPFAM" id="SSF55729">
    <property type="entry name" value="Acyl-CoA N-acyltransferases (Nat)"/>
    <property type="match status" value="1"/>
</dbReference>